<sequence length="48" mass="5615">MILSISLAFFGILLSPFCFFRYILYYNTHCVNAHKLRDGYPLVSSLIR</sequence>
<reference evidence="1" key="1">
    <citation type="journal article" date="2021" name="Proc. Natl. Acad. Sci. U.S.A.">
        <title>A Catalog of Tens of Thousands of Viruses from Human Metagenomes Reveals Hidden Associations with Chronic Diseases.</title>
        <authorList>
            <person name="Tisza M.J."/>
            <person name="Buck C.B."/>
        </authorList>
    </citation>
    <scope>NUCLEOTIDE SEQUENCE</scope>
    <source>
        <strain evidence="1">CtLnP14</strain>
    </source>
</reference>
<proteinExistence type="predicted"/>
<organism evidence="1">
    <name type="scientific">Siphoviridae sp. ctLnP14</name>
    <dbReference type="NCBI Taxonomy" id="2827851"/>
    <lineage>
        <taxon>Viruses</taxon>
        <taxon>Duplodnaviria</taxon>
        <taxon>Heunggongvirae</taxon>
        <taxon>Uroviricota</taxon>
        <taxon>Caudoviricetes</taxon>
    </lineage>
</organism>
<evidence type="ECO:0000313" key="1">
    <source>
        <dbReference type="EMBL" id="DAF47077.1"/>
    </source>
</evidence>
<accession>A0A8S5S7R3</accession>
<protein>
    <submittedName>
        <fullName evidence="1">Uncharacterized protein</fullName>
    </submittedName>
</protein>
<dbReference type="EMBL" id="BK032550">
    <property type="protein sequence ID" value="DAF47077.1"/>
    <property type="molecule type" value="Genomic_DNA"/>
</dbReference>
<name>A0A8S5S7R3_9CAUD</name>